<keyword evidence="9" id="KW-1185">Reference proteome</keyword>
<feature type="region of interest" description="Disordered" evidence="5">
    <location>
        <begin position="198"/>
        <end position="250"/>
    </location>
</feature>
<evidence type="ECO:0000256" key="5">
    <source>
        <dbReference type="SAM" id="MobiDB-lite"/>
    </source>
</evidence>
<evidence type="ECO:0000256" key="2">
    <source>
        <dbReference type="ARBA" id="ARBA00022670"/>
    </source>
</evidence>
<evidence type="ECO:0000256" key="1">
    <source>
        <dbReference type="ARBA" id="ARBA00007074"/>
    </source>
</evidence>
<gene>
    <name evidence="8" type="ORF">DEJ47_13110</name>
</gene>
<keyword evidence="4" id="KW-0788">Thiol protease</keyword>
<proteinExistence type="inferred from homology"/>
<evidence type="ECO:0000313" key="8">
    <source>
        <dbReference type="EMBL" id="QES27273.1"/>
    </source>
</evidence>
<dbReference type="InterPro" id="IPR051794">
    <property type="entry name" value="PG_Endopeptidase_C40"/>
</dbReference>
<keyword evidence="2" id="KW-0645">Protease</keyword>
<dbReference type="SUPFAM" id="SSF54001">
    <property type="entry name" value="Cysteine proteinases"/>
    <property type="match status" value="1"/>
</dbReference>
<feature type="signal peptide" evidence="6">
    <location>
        <begin position="1"/>
        <end position="31"/>
    </location>
</feature>
<dbReference type="InterPro" id="IPR038765">
    <property type="entry name" value="Papain-like_cys_pep_sf"/>
</dbReference>
<evidence type="ECO:0000256" key="3">
    <source>
        <dbReference type="ARBA" id="ARBA00022801"/>
    </source>
</evidence>
<dbReference type="GO" id="GO:0006508">
    <property type="term" value="P:proteolysis"/>
    <property type="evidence" value="ECO:0007669"/>
    <property type="project" value="UniProtKB-KW"/>
</dbReference>
<dbReference type="Pfam" id="PF00877">
    <property type="entry name" value="NLPC_P60"/>
    <property type="match status" value="1"/>
</dbReference>
<keyword evidence="3" id="KW-0378">Hydrolase</keyword>
<dbReference type="RefSeq" id="WP_150167989.1">
    <property type="nucleotide sequence ID" value="NZ_CP029193.1"/>
</dbReference>
<evidence type="ECO:0000256" key="6">
    <source>
        <dbReference type="SAM" id="SignalP"/>
    </source>
</evidence>
<organism evidence="8 9">
    <name type="scientific">Streptomyces venezuelae</name>
    <dbReference type="NCBI Taxonomy" id="54571"/>
    <lineage>
        <taxon>Bacteria</taxon>
        <taxon>Bacillati</taxon>
        <taxon>Actinomycetota</taxon>
        <taxon>Actinomycetes</taxon>
        <taxon>Kitasatosporales</taxon>
        <taxon>Streptomycetaceae</taxon>
        <taxon>Streptomyces</taxon>
    </lineage>
</organism>
<dbReference type="InterPro" id="IPR000064">
    <property type="entry name" value="NLP_P60_dom"/>
</dbReference>
<feature type="compositionally biased region" description="Basic and acidic residues" evidence="5">
    <location>
        <begin position="201"/>
        <end position="217"/>
    </location>
</feature>
<dbReference type="EMBL" id="CP029193">
    <property type="protein sequence ID" value="QES27273.1"/>
    <property type="molecule type" value="Genomic_DNA"/>
</dbReference>
<dbReference type="AlphaFoldDB" id="A0A5P2B9U3"/>
<feature type="chain" id="PRO_5024861008" description="NlpC/P60 domain-containing protein" evidence="6">
    <location>
        <begin position="32"/>
        <end position="378"/>
    </location>
</feature>
<dbReference type="PANTHER" id="PTHR47359:SF3">
    <property type="entry name" value="NLP_P60 DOMAIN-CONTAINING PROTEIN-RELATED"/>
    <property type="match status" value="1"/>
</dbReference>
<keyword evidence="6" id="KW-0732">Signal</keyword>
<evidence type="ECO:0000259" key="7">
    <source>
        <dbReference type="PROSITE" id="PS51935"/>
    </source>
</evidence>
<dbReference type="Proteomes" id="UP000323046">
    <property type="component" value="Chromosome"/>
</dbReference>
<dbReference type="GO" id="GO:0008234">
    <property type="term" value="F:cysteine-type peptidase activity"/>
    <property type="evidence" value="ECO:0007669"/>
    <property type="project" value="UniProtKB-KW"/>
</dbReference>
<evidence type="ECO:0000256" key="4">
    <source>
        <dbReference type="ARBA" id="ARBA00022807"/>
    </source>
</evidence>
<evidence type="ECO:0000313" key="9">
    <source>
        <dbReference type="Proteomes" id="UP000323046"/>
    </source>
</evidence>
<sequence length="378" mass="40419">MKGIAAGIGVVVLSPLLLAGTAMMMASSSEAASTSGFSGCLTDIDTDAVAKQVTDILDGADGKDVHIQGLDLPAEQVPNAQTIVATGISLDVPKKGQIIAIATAMQESRLRNLNSGDRDSLGLFQQRPSQGWGTAQQIRDPVYASEQFYKHLLKVDGWQQMKVTQAAQAVQKSGYPDAYAQWEDLATALQKAIAKTFPDAGEGKPAKDTAKDKDEASKTSTSGCAPDKDGTSFGRIPEGSVPKGYKIPKDADPKARKAIEWAMHQLGTQYQWGGTCTDSHGPDPMGRCDCSSLMQQAYAHADVKLTRTTYTQVNEGKAVSAKKLKPGDLIFSRGSAARPEHVGMYMGEGLVIEAPRTSKPVRITPIKDWDILAVRRVL</sequence>
<dbReference type="OrthoDB" id="5496837at2"/>
<reference evidence="8 9" key="1">
    <citation type="submission" date="2018-05" db="EMBL/GenBank/DDBJ databases">
        <title>Streptomyces venezuelae.</title>
        <authorList>
            <person name="Kim W."/>
            <person name="Lee N."/>
            <person name="Cho B.-K."/>
        </authorList>
    </citation>
    <scope>NUCLEOTIDE SEQUENCE [LARGE SCALE GENOMIC DNA]</scope>
    <source>
        <strain evidence="8 9">ATCC 14583</strain>
    </source>
</reference>
<dbReference type="PANTHER" id="PTHR47359">
    <property type="entry name" value="PEPTIDOGLYCAN DL-ENDOPEPTIDASE CWLO"/>
    <property type="match status" value="1"/>
</dbReference>
<protein>
    <recommendedName>
        <fullName evidence="7">NlpC/P60 domain-containing protein</fullName>
    </recommendedName>
</protein>
<feature type="domain" description="NlpC/P60" evidence="7">
    <location>
        <begin position="252"/>
        <end position="378"/>
    </location>
</feature>
<accession>A0A5P2B9U3</accession>
<comment type="similarity">
    <text evidence="1">Belongs to the peptidase C40 family.</text>
</comment>
<name>A0A5P2B9U3_STRVZ</name>
<dbReference type="Gene3D" id="3.90.1720.10">
    <property type="entry name" value="endopeptidase domain like (from Nostoc punctiforme)"/>
    <property type="match status" value="1"/>
</dbReference>
<dbReference type="PROSITE" id="PS51935">
    <property type="entry name" value="NLPC_P60"/>
    <property type="match status" value="1"/>
</dbReference>